<feature type="compositionally biased region" description="Low complexity" evidence="3">
    <location>
        <begin position="660"/>
        <end position="673"/>
    </location>
</feature>
<dbReference type="InterPro" id="IPR036612">
    <property type="entry name" value="KH_dom_type_1_sf"/>
</dbReference>
<feature type="domain" description="K Homology" evidence="4">
    <location>
        <begin position="307"/>
        <end position="379"/>
    </location>
</feature>
<feature type="region of interest" description="Disordered" evidence="3">
    <location>
        <begin position="398"/>
        <end position="424"/>
    </location>
</feature>
<keyword evidence="6" id="KW-1185">Reference proteome</keyword>
<dbReference type="InterPro" id="IPR004087">
    <property type="entry name" value="KH_dom"/>
</dbReference>
<dbReference type="OrthoDB" id="5204190at2759"/>
<feature type="compositionally biased region" description="Low complexity" evidence="3">
    <location>
        <begin position="628"/>
        <end position="652"/>
    </location>
</feature>
<dbReference type="STRING" id="1169540.A0A0G4F8A7"/>
<dbReference type="Pfam" id="PF00013">
    <property type="entry name" value="KH_1"/>
    <property type="match status" value="2"/>
</dbReference>
<dbReference type="Gene3D" id="3.30.1370.10">
    <property type="entry name" value="K Homology domain, type 1"/>
    <property type="match status" value="2"/>
</dbReference>
<dbReference type="PROSITE" id="PS50084">
    <property type="entry name" value="KH_TYPE_1"/>
    <property type="match status" value="2"/>
</dbReference>
<feature type="compositionally biased region" description="Basic and acidic residues" evidence="3">
    <location>
        <begin position="708"/>
        <end position="719"/>
    </location>
</feature>
<feature type="region of interest" description="Disordered" evidence="3">
    <location>
        <begin position="628"/>
        <end position="788"/>
    </location>
</feature>
<dbReference type="SMART" id="SM00322">
    <property type="entry name" value="KH"/>
    <property type="match status" value="2"/>
</dbReference>
<keyword evidence="1" id="KW-0677">Repeat</keyword>
<feature type="compositionally biased region" description="Low complexity" evidence="3">
    <location>
        <begin position="17"/>
        <end position="26"/>
    </location>
</feature>
<evidence type="ECO:0000259" key="4">
    <source>
        <dbReference type="SMART" id="SM00322"/>
    </source>
</evidence>
<evidence type="ECO:0000313" key="6">
    <source>
        <dbReference type="Proteomes" id="UP000041254"/>
    </source>
</evidence>
<evidence type="ECO:0000256" key="2">
    <source>
        <dbReference type="PROSITE-ProRule" id="PRU00117"/>
    </source>
</evidence>
<gene>
    <name evidence="5" type="ORF">Vbra_14597</name>
</gene>
<accession>A0A0G4F8A7</accession>
<reference evidence="5 6" key="1">
    <citation type="submission" date="2014-11" db="EMBL/GenBank/DDBJ databases">
        <authorList>
            <person name="Zhu J."/>
            <person name="Qi W."/>
            <person name="Song R."/>
        </authorList>
    </citation>
    <scope>NUCLEOTIDE SEQUENCE [LARGE SCALE GENOMIC DNA]</scope>
</reference>
<organism evidence="5 6">
    <name type="scientific">Vitrella brassicaformis (strain CCMP3155)</name>
    <dbReference type="NCBI Taxonomy" id="1169540"/>
    <lineage>
        <taxon>Eukaryota</taxon>
        <taxon>Sar</taxon>
        <taxon>Alveolata</taxon>
        <taxon>Colpodellida</taxon>
        <taxon>Vitrellaceae</taxon>
        <taxon>Vitrella</taxon>
    </lineage>
</organism>
<dbReference type="AlphaFoldDB" id="A0A0G4F8A7"/>
<dbReference type="Proteomes" id="UP000041254">
    <property type="component" value="Unassembled WGS sequence"/>
</dbReference>
<feature type="compositionally biased region" description="Acidic residues" evidence="3">
    <location>
        <begin position="779"/>
        <end position="788"/>
    </location>
</feature>
<dbReference type="InterPro" id="IPR004088">
    <property type="entry name" value="KH_dom_type_1"/>
</dbReference>
<proteinExistence type="predicted"/>
<feature type="compositionally biased region" description="Basic and acidic residues" evidence="3">
    <location>
        <begin position="745"/>
        <end position="758"/>
    </location>
</feature>
<feature type="region of interest" description="Disordered" evidence="3">
    <location>
        <begin position="1"/>
        <end position="54"/>
    </location>
</feature>
<evidence type="ECO:0000256" key="3">
    <source>
        <dbReference type="SAM" id="MobiDB-lite"/>
    </source>
</evidence>
<dbReference type="PANTHER" id="PTHR10288">
    <property type="entry name" value="KH DOMAIN CONTAINING RNA BINDING PROTEIN"/>
    <property type="match status" value="1"/>
</dbReference>
<sequence>MSYDEPQSKRPRVSRWSDTPDGASGSPSPPPPGGATGANLMPLGGGPTGATGANLMPLGGGGGMGMGMAPGANADIVSEARAKAMEALKRVQQGGGGQQWSWGTGKRESKTVDVPRHADLPFVRDLFSSVLYKDRFRDETRCSPTLRIDRTTNDLSIFLESDSRTDLDNAEQSLLQIFQADESIKSHLRNAYIVNQPVAPPADMSMSYGQWGPNSVREEMNVTNEQAGVVIGKGGENIRKLQADHRIKIQIHREPDGGTQRTVHFEGPREKIDAAKEDIKKLLAEVDQKQRDREARGIAPWEGYRPRGCSASLMIRNNHVGIVIGRKGESIRSVEERYQCKVIIQRDSEVTGDEREVEVRAMTQESANDARDYIQYLIESTLAASGEHYSFADRNGTALESRSRTGPPASWRGGPSPGPQAMYPPYGAPGGMGVGGFPPFFPPMGMGMPMMGMGMDMSQMWGADGTAMMNFGTAPGINPPEGPEGAGAAAGEGGEKKAEGEGADKEKEAAGTEGDGAEGEGKKAEGEEGDKKEGEGEKKADGEAGAAGAGDMTAMAAGGAGAGAGGGAAAGGDMSAMMGFNPMMMGAMGMGMGMTPEMMMQFMAMWQQDPNAYAMMYQNMYGQAAPGADTQAATTTDPTVTAQEQQQQQQQQDAPVTNGTTATDAAKPADAATSGEEPAAGEQRPTDGATDATPEGAPLPTANGESVPADKKEGEKQDDPASALPPGGGPEAPAAEGGGAASAETKGEDGKKDEEAKEQQQQQQEEPKKEGGGGGGVAYDDEMVMEDS</sequence>
<dbReference type="InParanoid" id="A0A0G4F8A7"/>
<evidence type="ECO:0000313" key="5">
    <source>
        <dbReference type="EMBL" id="CEM08242.1"/>
    </source>
</evidence>
<feature type="compositionally biased region" description="Low complexity" evidence="3">
    <location>
        <begin position="720"/>
        <end position="735"/>
    </location>
</feature>
<evidence type="ECO:0000256" key="1">
    <source>
        <dbReference type="ARBA" id="ARBA00022737"/>
    </source>
</evidence>
<keyword evidence="2" id="KW-0694">RNA-binding</keyword>
<feature type="compositionally biased region" description="Basic and acidic residues" evidence="3">
    <location>
        <begin position="519"/>
        <end position="542"/>
    </location>
</feature>
<dbReference type="GO" id="GO:0003723">
    <property type="term" value="F:RNA binding"/>
    <property type="evidence" value="ECO:0007669"/>
    <property type="project" value="UniProtKB-UniRule"/>
</dbReference>
<dbReference type="EMBL" id="CDMY01000385">
    <property type="protein sequence ID" value="CEM08242.1"/>
    <property type="molecule type" value="Genomic_DNA"/>
</dbReference>
<name>A0A0G4F8A7_VITBC</name>
<protein>
    <recommendedName>
        <fullName evidence="4">K Homology domain-containing protein</fullName>
    </recommendedName>
</protein>
<feature type="compositionally biased region" description="Basic and acidic residues" evidence="3">
    <location>
        <begin position="493"/>
        <end position="510"/>
    </location>
</feature>
<feature type="domain" description="K Homology" evidence="4">
    <location>
        <begin position="214"/>
        <end position="284"/>
    </location>
</feature>
<dbReference type="SUPFAM" id="SSF54791">
    <property type="entry name" value="Eukaryotic type KH-domain (KH-domain type I)"/>
    <property type="match status" value="2"/>
</dbReference>
<dbReference type="CDD" id="cd00105">
    <property type="entry name" value="KH-I"/>
    <property type="match status" value="2"/>
</dbReference>
<feature type="region of interest" description="Disordered" evidence="3">
    <location>
        <begin position="472"/>
        <end position="546"/>
    </location>
</feature>
<dbReference type="VEuPathDB" id="CryptoDB:Vbra_14597"/>